<dbReference type="InterPro" id="IPR050624">
    <property type="entry name" value="HTH-type_Tx_Regulator"/>
</dbReference>
<dbReference type="Proteomes" id="UP001222800">
    <property type="component" value="Chromosome"/>
</dbReference>
<protein>
    <submittedName>
        <fullName evidence="4">TetR/AcrR family transcriptional regulator</fullName>
    </submittedName>
</protein>
<dbReference type="PROSITE" id="PS50977">
    <property type="entry name" value="HTH_TETR_2"/>
    <property type="match status" value="1"/>
</dbReference>
<dbReference type="SUPFAM" id="SSF46689">
    <property type="entry name" value="Homeodomain-like"/>
    <property type="match status" value="1"/>
</dbReference>
<dbReference type="InterPro" id="IPR023772">
    <property type="entry name" value="DNA-bd_HTH_TetR-type_CS"/>
</dbReference>
<evidence type="ECO:0000256" key="2">
    <source>
        <dbReference type="PROSITE-ProRule" id="PRU00335"/>
    </source>
</evidence>
<dbReference type="PANTHER" id="PTHR43479:SF11">
    <property type="entry name" value="ACREF_ENVCD OPERON REPRESSOR-RELATED"/>
    <property type="match status" value="1"/>
</dbReference>
<sequence length="200" mass="23575">MDERNLTNRQKQAIATKKKIFDTTVDLITEIGFDKVTIRKICKEANVSTGTFYLYFKSKQDILFKVYKDADMLLDEANILTRKDLNSLEKIEELIKIQTNIGENLNIDILKQIYTYHIHSDNEYFFSEKRSFFVSLNSVVIEGQNNTELRNDICSKEITWKILRFVRGIIFDWLIHDGNYDLEETTIKELSLYLDVFKCS</sequence>
<dbReference type="EMBL" id="CP120733">
    <property type="protein sequence ID" value="WFD11866.1"/>
    <property type="molecule type" value="Genomic_DNA"/>
</dbReference>
<dbReference type="InterPro" id="IPR009057">
    <property type="entry name" value="Homeodomain-like_sf"/>
</dbReference>
<evidence type="ECO:0000259" key="3">
    <source>
        <dbReference type="PROSITE" id="PS50977"/>
    </source>
</evidence>
<keyword evidence="1 2" id="KW-0238">DNA-binding</keyword>
<evidence type="ECO:0000313" key="4">
    <source>
        <dbReference type="EMBL" id="WFD11866.1"/>
    </source>
</evidence>
<dbReference type="SUPFAM" id="SSF48498">
    <property type="entry name" value="Tetracyclin repressor-like, C-terminal domain"/>
    <property type="match status" value="1"/>
</dbReference>
<evidence type="ECO:0000256" key="1">
    <source>
        <dbReference type="ARBA" id="ARBA00023125"/>
    </source>
</evidence>
<dbReference type="Pfam" id="PF00440">
    <property type="entry name" value="TetR_N"/>
    <property type="match status" value="1"/>
</dbReference>
<organism evidence="4 5">
    <name type="scientific">Tepidibacter hydrothermalis</name>
    <dbReference type="NCBI Taxonomy" id="3036126"/>
    <lineage>
        <taxon>Bacteria</taxon>
        <taxon>Bacillati</taxon>
        <taxon>Bacillota</taxon>
        <taxon>Clostridia</taxon>
        <taxon>Peptostreptococcales</taxon>
        <taxon>Peptostreptococcaceae</taxon>
        <taxon>Tepidibacter</taxon>
    </lineage>
</organism>
<gene>
    <name evidence="4" type="ORF">P4S50_07260</name>
</gene>
<name>A0ABY8EGF4_9FIRM</name>
<accession>A0ABY8EGF4</accession>
<evidence type="ECO:0000313" key="5">
    <source>
        <dbReference type="Proteomes" id="UP001222800"/>
    </source>
</evidence>
<dbReference type="PRINTS" id="PR00455">
    <property type="entry name" value="HTHTETR"/>
</dbReference>
<dbReference type="InterPro" id="IPR001647">
    <property type="entry name" value="HTH_TetR"/>
</dbReference>
<reference evidence="4 5" key="1">
    <citation type="submission" date="2023-03" db="EMBL/GenBank/DDBJ databases">
        <title>Complete genome sequence of Tepidibacter sp. SWIR-1, isolated from a deep-sea hydrothermal vent.</title>
        <authorList>
            <person name="Li X."/>
        </authorList>
    </citation>
    <scope>NUCLEOTIDE SEQUENCE [LARGE SCALE GENOMIC DNA]</scope>
    <source>
        <strain evidence="4 5">SWIR-1</strain>
    </source>
</reference>
<dbReference type="PROSITE" id="PS01081">
    <property type="entry name" value="HTH_TETR_1"/>
    <property type="match status" value="1"/>
</dbReference>
<feature type="DNA-binding region" description="H-T-H motif" evidence="2">
    <location>
        <begin position="37"/>
        <end position="56"/>
    </location>
</feature>
<feature type="domain" description="HTH tetR-type" evidence="3">
    <location>
        <begin position="14"/>
        <end position="74"/>
    </location>
</feature>
<keyword evidence="5" id="KW-1185">Reference proteome</keyword>
<proteinExistence type="predicted"/>
<dbReference type="InterPro" id="IPR036271">
    <property type="entry name" value="Tet_transcr_reg_TetR-rel_C_sf"/>
</dbReference>
<dbReference type="PANTHER" id="PTHR43479">
    <property type="entry name" value="ACREF/ENVCD OPERON REPRESSOR-RELATED"/>
    <property type="match status" value="1"/>
</dbReference>
<dbReference type="RefSeq" id="WP_277734074.1">
    <property type="nucleotide sequence ID" value="NZ_CP120733.1"/>
</dbReference>
<dbReference type="Gene3D" id="1.10.357.10">
    <property type="entry name" value="Tetracycline Repressor, domain 2"/>
    <property type="match status" value="1"/>
</dbReference>